<dbReference type="Proteomes" id="UP000005730">
    <property type="component" value="Chromosome"/>
</dbReference>
<dbReference type="PANTHER" id="PTHR43337">
    <property type="entry name" value="XANTHINE/URACIL PERMEASE C887.17-RELATED"/>
    <property type="match status" value="1"/>
</dbReference>
<dbReference type="InterPro" id="IPR006043">
    <property type="entry name" value="NCS2"/>
</dbReference>
<feature type="transmembrane region" description="Helical" evidence="9">
    <location>
        <begin position="131"/>
        <end position="153"/>
    </location>
</feature>
<evidence type="ECO:0000256" key="4">
    <source>
        <dbReference type="ARBA" id="ARBA00022475"/>
    </source>
</evidence>
<dbReference type="PIRSF" id="PIRSF005353">
    <property type="entry name" value="PbuG"/>
    <property type="match status" value="1"/>
</dbReference>
<feature type="transmembrane region" description="Helical" evidence="9">
    <location>
        <begin position="101"/>
        <end position="119"/>
    </location>
</feature>
<keyword evidence="4 8" id="KW-1003">Cell membrane</keyword>
<dbReference type="InterPro" id="IPR045018">
    <property type="entry name" value="Azg-like"/>
</dbReference>
<reference evidence="10 11" key="1">
    <citation type="submission" date="2011-10" db="EMBL/GenBank/DDBJ databases">
        <title>The Noncontiguous Finished genome of Thermanaerovibrio velox DSM 12556.</title>
        <authorList>
            <consortium name="US DOE Joint Genome Institute (JGI-PGF)"/>
            <person name="Lucas S."/>
            <person name="Copeland A."/>
            <person name="Lapidus A."/>
            <person name="Glavina del Rio T."/>
            <person name="Dalin E."/>
            <person name="Tice H."/>
            <person name="Bruce D."/>
            <person name="Goodwin L."/>
            <person name="Pitluck S."/>
            <person name="Peters L."/>
            <person name="Mikhailova N."/>
            <person name="Teshima H."/>
            <person name="Kyrpides N."/>
            <person name="Mavromatis K."/>
            <person name="Ivanova N."/>
            <person name="Markowitz V."/>
            <person name="Cheng J.-F."/>
            <person name="Hugenholtz P."/>
            <person name="Woyke T."/>
            <person name="Wu D."/>
            <person name="Spring S."/>
            <person name="Brambilla E.-M."/>
            <person name="Klenk H.-P."/>
            <person name="Eisen J.A."/>
        </authorList>
    </citation>
    <scope>NUCLEOTIDE SEQUENCE [LARGE SCALE GENOMIC DNA]</scope>
    <source>
        <strain evidence="10 11">DSM 12556</strain>
    </source>
</reference>
<dbReference type="GO" id="GO:0005886">
    <property type="term" value="C:plasma membrane"/>
    <property type="evidence" value="ECO:0007669"/>
    <property type="project" value="UniProtKB-SubCell"/>
</dbReference>
<feature type="transmembrane region" description="Helical" evidence="9">
    <location>
        <begin position="76"/>
        <end position="95"/>
    </location>
</feature>
<evidence type="ECO:0000313" key="11">
    <source>
        <dbReference type="Proteomes" id="UP000005730"/>
    </source>
</evidence>
<dbReference type="STRING" id="926567.TheveDRAFT_1379"/>
<evidence type="ECO:0000256" key="9">
    <source>
        <dbReference type="SAM" id="Phobius"/>
    </source>
</evidence>
<feature type="transmembrane region" description="Helical" evidence="9">
    <location>
        <begin position="244"/>
        <end position="266"/>
    </location>
</feature>
<keyword evidence="6 8" id="KW-1133">Transmembrane helix</keyword>
<feature type="transmembrane region" description="Helical" evidence="9">
    <location>
        <begin position="48"/>
        <end position="69"/>
    </location>
</feature>
<dbReference type="AlphaFoldDB" id="H0UNZ5"/>
<evidence type="ECO:0000256" key="7">
    <source>
        <dbReference type="ARBA" id="ARBA00023136"/>
    </source>
</evidence>
<keyword evidence="11" id="KW-1185">Reference proteome</keyword>
<evidence type="ECO:0000256" key="1">
    <source>
        <dbReference type="ARBA" id="ARBA00004651"/>
    </source>
</evidence>
<gene>
    <name evidence="10" type="ORF">TheveDRAFT_1379</name>
</gene>
<feature type="transmembrane region" description="Helical" evidence="9">
    <location>
        <begin position="382"/>
        <end position="405"/>
    </location>
</feature>
<dbReference type="InterPro" id="IPR026033">
    <property type="entry name" value="Azg-like_bact_archaea"/>
</dbReference>
<evidence type="ECO:0000256" key="2">
    <source>
        <dbReference type="ARBA" id="ARBA00005697"/>
    </source>
</evidence>
<feature type="transmembrane region" description="Helical" evidence="9">
    <location>
        <begin position="344"/>
        <end position="362"/>
    </location>
</feature>
<evidence type="ECO:0000313" key="10">
    <source>
        <dbReference type="EMBL" id="EHM10498.1"/>
    </source>
</evidence>
<dbReference type="EMBL" id="CM001377">
    <property type="protein sequence ID" value="EHM10498.1"/>
    <property type="molecule type" value="Genomic_DNA"/>
</dbReference>
<sequence length="435" mass="46312">MEWLERTFKLSERGTDFRTELLAGLTTFMTMGYIIFVNPGILSKTGMPFGPLMVATCLSAALATICMAFMANYPFALAPGMGLNAFFTFSVVLGMGVSWKVALAAVFVEGIIFILLTLTKIREAVVNTIPVSLKLGISAGIGLFIAFIGLQGAGIIVNNDAVLVQMTNFKGNMPAILAILGLFLMVVLEYFHVKGSVLWGIIAVTIVSIPLGISKLPEGIVSMPPSLSPIFMQMDFSQIAQSSFWIIMFTFFFVDFFDTVGTLVGVASRGGLLDSEGRLPKAREALLADAIGTTAGAVMGTSTVTTFVESASGVEQGGRTGLTALVVAVLFLLATFFSPLVSIVPACATSPALILVGIYMMMGLKELKMDDWTETAPAMLAFFMMPFSYSIAVGIEAGIVSFVVLKLVTGKARELNVVMICLAALFVLARVVGIH</sequence>
<comment type="subcellular location">
    <subcellularLocation>
        <location evidence="1 8">Cell membrane</location>
        <topology evidence="1 8">Multi-pass membrane protein</topology>
    </subcellularLocation>
</comment>
<dbReference type="OrthoDB" id="9808458at2"/>
<evidence type="ECO:0000256" key="5">
    <source>
        <dbReference type="ARBA" id="ARBA00022692"/>
    </source>
</evidence>
<feature type="transmembrane region" description="Helical" evidence="9">
    <location>
        <begin position="320"/>
        <end position="337"/>
    </location>
</feature>
<dbReference type="RefSeq" id="WP_006583992.1">
    <property type="nucleotide sequence ID" value="NZ_CM001377.1"/>
</dbReference>
<protein>
    <submittedName>
        <fullName evidence="10">Permease</fullName>
    </submittedName>
</protein>
<keyword evidence="5 8" id="KW-0812">Transmembrane</keyword>
<evidence type="ECO:0000256" key="3">
    <source>
        <dbReference type="ARBA" id="ARBA00022448"/>
    </source>
</evidence>
<evidence type="ECO:0000256" key="8">
    <source>
        <dbReference type="PIRNR" id="PIRNR005353"/>
    </source>
</evidence>
<accession>H0UNZ5</accession>
<keyword evidence="7 8" id="KW-0472">Membrane</keyword>
<proteinExistence type="inferred from homology"/>
<dbReference type="PANTHER" id="PTHR43337:SF1">
    <property type="entry name" value="XANTHINE_URACIL PERMEASE C887.17-RELATED"/>
    <property type="match status" value="1"/>
</dbReference>
<feature type="transmembrane region" description="Helical" evidence="9">
    <location>
        <begin position="198"/>
        <end position="216"/>
    </location>
</feature>
<feature type="transmembrane region" description="Helical" evidence="9">
    <location>
        <begin position="21"/>
        <end position="42"/>
    </location>
</feature>
<organism evidence="10 11">
    <name type="scientific">Thermanaerovibrio velox DSM 12556</name>
    <dbReference type="NCBI Taxonomy" id="926567"/>
    <lineage>
        <taxon>Bacteria</taxon>
        <taxon>Thermotogati</taxon>
        <taxon>Synergistota</taxon>
        <taxon>Synergistia</taxon>
        <taxon>Synergistales</taxon>
        <taxon>Synergistaceae</taxon>
        <taxon>Thermanaerovibrio</taxon>
    </lineage>
</organism>
<comment type="similarity">
    <text evidence="2 8">Belongs to the nucleobase:cation symporter-2 (NCS2) (TC 2.A.40) family. Azg-like subfamily.</text>
</comment>
<dbReference type="GO" id="GO:0005345">
    <property type="term" value="F:purine nucleobase transmembrane transporter activity"/>
    <property type="evidence" value="ECO:0007669"/>
    <property type="project" value="TreeGrafter"/>
</dbReference>
<name>H0UNZ5_9BACT</name>
<dbReference type="HOGENOM" id="CLU_024508_0_1_0"/>
<dbReference type="eggNOG" id="COG2252">
    <property type="taxonomic scope" value="Bacteria"/>
</dbReference>
<feature type="transmembrane region" description="Helical" evidence="9">
    <location>
        <begin position="417"/>
        <end position="434"/>
    </location>
</feature>
<feature type="transmembrane region" description="Helical" evidence="9">
    <location>
        <begin position="173"/>
        <end position="191"/>
    </location>
</feature>
<feature type="transmembrane region" description="Helical" evidence="9">
    <location>
        <begin position="286"/>
        <end position="308"/>
    </location>
</feature>
<keyword evidence="3 8" id="KW-0813">Transport</keyword>
<dbReference type="Pfam" id="PF00860">
    <property type="entry name" value="Xan_ur_permease"/>
    <property type="match status" value="1"/>
</dbReference>
<evidence type="ECO:0000256" key="6">
    <source>
        <dbReference type="ARBA" id="ARBA00022989"/>
    </source>
</evidence>